<protein>
    <recommendedName>
        <fullName evidence="6">peptidoglycan glycosyltransferase</fullName>
        <ecNumber evidence="6">2.4.99.28</ecNumber>
    </recommendedName>
</protein>
<dbReference type="InterPro" id="IPR001182">
    <property type="entry name" value="FtsW/RodA"/>
</dbReference>
<keyword evidence="11" id="KW-1185">Reference proteome</keyword>
<dbReference type="RefSeq" id="WP_254569114.1">
    <property type="nucleotide sequence ID" value="NZ_CP098502.1"/>
</dbReference>
<feature type="transmembrane region" description="Helical" evidence="9">
    <location>
        <begin position="32"/>
        <end position="55"/>
    </location>
</feature>
<dbReference type="Pfam" id="PF01098">
    <property type="entry name" value="FTSW_RODA_SPOVE"/>
    <property type="match status" value="1"/>
</dbReference>
<evidence type="ECO:0000256" key="3">
    <source>
        <dbReference type="ARBA" id="ARBA00022960"/>
    </source>
</evidence>
<evidence type="ECO:0000256" key="2">
    <source>
        <dbReference type="ARBA" id="ARBA00022692"/>
    </source>
</evidence>
<gene>
    <name evidence="10" type="primary">rodA</name>
    <name evidence="10" type="ORF">NBH00_13500</name>
</gene>
<dbReference type="EMBL" id="CP098502">
    <property type="protein sequence ID" value="UTI62376.1"/>
    <property type="molecule type" value="Genomic_DNA"/>
</dbReference>
<feature type="region of interest" description="Disordered" evidence="8">
    <location>
        <begin position="1"/>
        <end position="25"/>
    </location>
</feature>
<proteinExistence type="predicted"/>
<evidence type="ECO:0000313" key="10">
    <source>
        <dbReference type="EMBL" id="UTI62376.1"/>
    </source>
</evidence>
<dbReference type="PROSITE" id="PS00428">
    <property type="entry name" value="FTSW_RODA_SPOVE"/>
    <property type="match status" value="1"/>
</dbReference>
<sequence length="406" mass="43170">MSTVPSVTEPRRSRTSRVGGSAAAPPRRPLSLVLPFDPVLALATLGICACSLVTLHTVSARGLPDGYYMKRQAIYFAVGLLFAAVLTRIDYSRLRELKYGFYGFIILSVVAVKFAGNDALGARRAIQLPFFSFQASELGKILLVVALAGFLVDRARALHAPSTTVRLLALAGVPAGLVMIQPDLGSSMVYGAIVLALLFIAGIPGRYFAAMGACFAILITGVVVVAPMAGVTVLHSYQTNRLTAFLHPNDNNSDIAYQQTQSRVAIGSGEKTGRGDRATQTSYNFLPEHHTDFIFSVVGERWGFMGAALVLSLYSLLIWRGLRALTVAKNLYGALIAGGITAMLLFQVFINVGMTVGIMPITGIPLPLMSYGGSSVITTFLAIGLLQSVYAQGRASTAGKGRVLGF</sequence>
<feature type="transmembrane region" description="Helical" evidence="9">
    <location>
        <begin position="331"/>
        <end position="350"/>
    </location>
</feature>
<dbReference type="InterPro" id="IPR011923">
    <property type="entry name" value="RodA/MrdB"/>
</dbReference>
<evidence type="ECO:0000256" key="1">
    <source>
        <dbReference type="ARBA" id="ARBA00004141"/>
    </source>
</evidence>
<evidence type="ECO:0000256" key="6">
    <source>
        <dbReference type="ARBA" id="ARBA00044770"/>
    </source>
</evidence>
<organism evidence="10 11">
    <name type="scientific">Paraconexibacter antarcticus</name>
    <dbReference type="NCBI Taxonomy" id="2949664"/>
    <lineage>
        <taxon>Bacteria</taxon>
        <taxon>Bacillati</taxon>
        <taxon>Actinomycetota</taxon>
        <taxon>Thermoleophilia</taxon>
        <taxon>Solirubrobacterales</taxon>
        <taxon>Paraconexibacteraceae</taxon>
        <taxon>Paraconexibacter</taxon>
    </lineage>
</organism>
<comment type="catalytic activity">
    <reaction evidence="7">
        <text>[GlcNAc-(1-&gt;4)-Mur2Ac(oyl-L-Ala-gamma-D-Glu-L-Lys-D-Ala-D-Ala)](n)-di-trans,octa-cis-undecaprenyl diphosphate + beta-D-GlcNAc-(1-&gt;4)-Mur2Ac(oyl-L-Ala-gamma-D-Glu-L-Lys-D-Ala-D-Ala)-di-trans,octa-cis-undecaprenyl diphosphate = [GlcNAc-(1-&gt;4)-Mur2Ac(oyl-L-Ala-gamma-D-Glu-L-Lys-D-Ala-D-Ala)](n+1)-di-trans,octa-cis-undecaprenyl diphosphate + di-trans,octa-cis-undecaprenyl diphosphate + H(+)</text>
        <dbReference type="Rhea" id="RHEA:23708"/>
        <dbReference type="Rhea" id="RHEA-COMP:9602"/>
        <dbReference type="Rhea" id="RHEA-COMP:9603"/>
        <dbReference type="ChEBI" id="CHEBI:15378"/>
        <dbReference type="ChEBI" id="CHEBI:58405"/>
        <dbReference type="ChEBI" id="CHEBI:60033"/>
        <dbReference type="ChEBI" id="CHEBI:78435"/>
        <dbReference type="EC" id="2.4.99.28"/>
    </reaction>
</comment>
<evidence type="ECO:0000256" key="8">
    <source>
        <dbReference type="SAM" id="MobiDB-lite"/>
    </source>
</evidence>
<dbReference type="NCBIfam" id="TIGR02210">
    <property type="entry name" value="rodA_shape"/>
    <property type="match status" value="1"/>
</dbReference>
<feature type="transmembrane region" description="Helical" evidence="9">
    <location>
        <begin position="215"/>
        <end position="237"/>
    </location>
</feature>
<dbReference type="InterPro" id="IPR018365">
    <property type="entry name" value="Cell_cycle_FtsW-rel_CS"/>
</dbReference>
<evidence type="ECO:0000256" key="7">
    <source>
        <dbReference type="ARBA" id="ARBA00049902"/>
    </source>
</evidence>
<name>A0ABY5DKV1_9ACTN</name>
<comment type="subcellular location">
    <subcellularLocation>
        <location evidence="1">Membrane</location>
        <topology evidence="1">Multi-pass membrane protein</topology>
    </subcellularLocation>
</comment>
<accession>A0ABY5DKV1</accession>
<evidence type="ECO:0000256" key="5">
    <source>
        <dbReference type="ARBA" id="ARBA00023136"/>
    </source>
</evidence>
<keyword evidence="2 9" id="KW-0812">Transmembrane</keyword>
<feature type="transmembrane region" description="Helical" evidence="9">
    <location>
        <begin position="99"/>
        <end position="116"/>
    </location>
</feature>
<dbReference type="PANTHER" id="PTHR30474">
    <property type="entry name" value="CELL CYCLE PROTEIN"/>
    <property type="match status" value="1"/>
</dbReference>
<dbReference type="EC" id="2.4.99.28" evidence="6"/>
<keyword evidence="3" id="KW-0133">Cell shape</keyword>
<feature type="transmembrane region" description="Helical" evidence="9">
    <location>
        <begin position="128"/>
        <end position="152"/>
    </location>
</feature>
<evidence type="ECO:0000256" key="9">
    <source>
        <dbReference type="SAM" id="Phobius"/>
    </source>
</evidence>
<feature type="transmembrane region" description="Helical" evidence="9">
    <location>
        <begin position="302"/>
        <end position="319"/>
    </location>
</feature>
<keyword evidence="4 9" id="KW-1133">Transmembrane helix</keyword>
<dbReference type="Proteomes" id="UP001056035">
    <property type="component" value="Chromosome"/>
</dbReference>
<feature type="transmembrane region" description="Helical" evidence="9">
    <location>
        <begin position="188"/>
        <end position="208"/>
    </location>
</feature>
<feature type="transmembrane region" description="Helical" evidence="9">
    <location>
        <begin position="370"/>
        <end position="390"/>
    </location>
</feature>
<reference evidence="10 11" key="1">
    <citation type="submission" date="2022-06" db="EMBL/GenBank/DDBJ databases">
        <title>Paraconexibacter antarcticus.</title>
        <authorList>
            <person name="Kim C.S."/>
        </authorList>
    </citation>
    <scope>NUCLEOTIDE SEQUENCE [LARGE SCALE GENOMIC DNA]</scope>
    <source>
        <strain evidence="10 11">02-257</strain>
    </source>
</reference>
<evidence type="ECO:0000313" key="11">
    <source>
        <dbReference type="Proteomes" id="UP001056035"/>
    </source>
</evidence>
<evidence type="ECO:0000256" key="4">
    <source>
        <dbReference type="ARBA" id="ARBA00022989"/>
    </source>
</evidence>
<keyword evidence="5 9" id="KW-0472">Membrane</keyword>
<feature type="transmembrane region" description="Helical" evidence="9">
    <location>
        <begin position="67"/>
        <end position="87"/>
    </location>
</feature>